<dbReference type="Pfam" id="PF00246">
    <property type="entry name" value="Peptidase_M14"/>
    <property type="match status" value="1"/>
</dbReference>
<comment type="similarity">
    <text evidence="1">Belongs to the peptidase M14 family.</text>
</comment>
<comment type="caution">
    <text evidence="1">Lacks conserved residue(s) required for the propagation of feature annotation.</text>
</comment>
<evidence type="ECO:0000256" key="1">
    <source>
        <dbReference type="PROSITE-ProRule" id="PRU01379"/>
    </source>
</evidence>
<accession>A0A1G7BLE9</accession>
<dbReference type="GO" id="GO:0006508">
    <property type="term" value="P:proteolysis"/>
    <property type="evidence" value="ECO:0007669"/>
    <property type="project" value="InterPro"/>
</dbReference>
<dbReference type="InterPro" id="IPR000834">
    <property type="entry name" value="Peptidase_M14"/>
</dbReference>
<keyword evidence="4" id="KW-1185">Reference proteome</keyword>
<dbReference type="SUPFAM" id="SSF53187">
    <property type="entry name" value="Zn-dependent exopeptidases"/>
    <property type="match status" value="1"/>
</dbReference>
<protein>
    <submittedName>
        <fullName evidence="3">Zinc carboxypeptidase</fullName>
    </submittedName>
</protein>
<keyword evidence="3" id="KW-0121">Carboxypeptidase</keyword>
<dbReference type="EMBL" id="FNAO01000004">
    <property type="protein sequence ID" value="SDE27924.1"/>
    <property type="molecule type" value="Genomic_DNA"/>
</dbReference>
<evidence type="ECO:0000313" key="4">
    <source>
        <dbReference type="Proteomes" id="UP000199109"/>
    </source>
</evidence>
<dbReference type="GO" id="GO:0004181">
    <property type="term" value="F:metallocarboxypeptidase activity"/>
    <property type="evidence" value="ECO:0007669"/>
    <property type="project" value="InterPro"/>
</dbReference>
<dbReference type="AlphaFoldDB" id="A0A1G7BLE9"/>
<dbReference type="Proteomes" id="UP000199109">
    <property type="component" value="Unassembled WGS sequence"/>
</dbReference>
<organism evidence="3 4">
    <name type="scientific">Pricia antarctica</name>
    <dbReference type="NCBI Taxonomy" id="641691"/>
    <lineage>
        <taxon>Bacteria</taxon>
        <taxon>Pseudomonadati</taxon>
        <taxon>Bacteroidota</taxon>
        <taxon>Flavobacteriia</taxon>
        <taxon>Flavobacteriales</taxon>
        <taxon>Flavobacteriaceae</taxon>
        <taxon>Pricia</taxon>
    </lineage>
</organism>
<dbReference type="GO" id="GO:0008270">
    <property type="term" value="F:zinc ion binding"/>
    <property type="evidence" value="ECO:0007669"/>
    <property type="project" value="InterPro"/>
</dbReference>
<sequence>MVLKQFEYLSIKEKAVLGRYVVNGQIDGFLEKFKDKYEVKTLGVSVLGLPIRSITLGSGPIKVLMWSQMHGNESTTTKAVLDLINYLDSDLPKAETVRKNCSITIIPILNPDGAVVYTRVNANAVDLNRDAQQRTQSESRALRSAFDELQPDYCFNLHDQRTIFNVGDTSKPATISFLAPAHDEIRSVSPARSLSMKLIVAMNTMLQKQIPGQIGRYDDAFNADCVGDTFQMTGTPTVLFEAGHHPDDYDRERTREYIFQALITALNMIVVEAVLELNESDYFLIPENQKRYYDILIRNAHIIVPSLKKGDAIGILYVETLNNKTIDFVPKIEKIGSLDSYYGHKTYNCLIDSDLKSLEKYSALTDLFSAF</sequence>
<dbReference type="RefSeq" id="WP_091867753.1">
    <property type="nucleotide sequence ID" value="NZ_FNAO01000004.1"/>
</dbReference>
<reference evidence="3 4" key="1">
    <citation type="submission" date="2016-10" db="EMBL/GenBank/DDBJ databases">
        <authorList>
            <person name="de Groot N.N."/>
        </authorList>
    </citation>
    <scope>NUCLEOTIDE SEQUENCE [LARGE SCALE GENOMIC DNA]</scope>
    <source>
        <strain evidence="3 4">DSM 23421</strain>
    </source>
</reference>
<keyword evidence="3" id="KW-0645">Protease</keyword>
<dbReference type="STRING" id="641691.SAMN05421636_104208"/>
<dbReference type="Gene3D" id="3.40.630.10">
    <property type="entry name" value="Zn peptidases"/>
    <property type="match status" value="1"/>
</dbReference>
<dbReference type="PROSITE" id="PS52035">
    <property type="entry name" value="PEPTIDASE_M14"/>
    <property type="match status" value="1"/>
</dbReference>
<evidence type="ECO:0000313" key="3">
    <source>
        <dbReference type="EMBL" id="SDE27924.1"/>
    </source>
</evidence>
<keyword evidence="3" id="KW-0378">Hydrolase</keyword>
<proteinExistence type="inferred from homology"/>
<evidence type="ECO:0000259" key="2">
    <source>
        <dbReference type="PROSITE" id="PS52035"/>
    </source>
</evidence>
<dbReference type="CDD" id="cd06239">
    <property type="entry name" value="M14-like"/>
    <property type="match status" value="1"/>
</dbReference>
<feature type="domain" description="Peptidase M14" evidence="2">
    <location>
        <begin position="7"/>
        <end position="269"/>
    </location>
</feature>
<gene>
    <name evidence="3" type="ORF">SAMN05421636_104208</name>
</gene>
<dbReference type="OrthoDB" id="1119199at2"/>
<name>A0A1G7BLE9_9FLAO</name>